<evidence type="ECO:0000313" key="3">
    <source>
        <dbReference type="Proteomes" id="UP000000493"/>
    </source>
</evidence>
<evidence type="ECO:0000313" key="2">
    <source>
        <dbReference type="EMBL" id="AEI50107.1"/>
    </source>
</evidence>
<accession>A0A7U3ZMT3</accession>
<proteinExistence type="predicted"/>
<keyword evidence="1" id="KW-0812">Transmembrane</keyword>
<gene>
    <name evidence="2" type="ordered locus">Runsl_3749</name>
</gene>
<dbReference type="AlphaFoldDB" id="A0A7U3ZMT3"/>
<evidence type="ECO:0000256" key="1">
    <source>
        <dbReference type="SAM" id="Phobius"/>
    </source>
</evidence>
<keyword evidence="1" id="KW-0472">Membrane</keyword>
<reference evidence="2 3" key="2">
    <citation type="journal article" date="2012" name="Stand. Genomic Sci.">
        <title>Complete genome sequence of the aquatic bacterium Runella slithyformis type strain (LSU 4(T)).</title>
        <authorList>
            <person name="Copeland A."/>
            <person name="Zhang X."/>
            <person name="Misra M."/>
            <person name="Lapidus A."/>
            <person name="Nolan M."/>
            <person name="Lucas S."/>
            <person name="Deshpande S."/>
            <person name="Cheng J.F."/>
            <person name="Tapia R."/>
            <person name="Goodwin L.A."/>
            <person name="Pitluck S."/>
            <person name="Liolios K."/>
            <person name="Pagani I."/>
            <person name="Ivanova N."/>
            <person name="Mikhailova N."/>
            <person name="Pati A."/>
            <person name="Chen A."/>
            <person name="Palaniappan K."/>
            <person name="Land M."/>
            <person name="Hauser L."/>
            <person name="Pan C."/>
            <person name="Jeffries C.D."/>
            <person name="Detter J.C."/>
            <person name="Brambilla E.M."/>
            <person name="Rohde M."/>
            <person name="Djao O.D."/>
            <person name="Goker M."/>
            <person name="Sikorski J."/>
            <person name="Tindall B.J."/>
            <person name="Woyke T."/>
            <person name="Bristow J."/>
            <person name="Eisen J.A."/>
            <person name="Markowitz V."/>
            <person name="Hugenholtz P."/>
            <person name="Kyrpides N.C."/>
            <person name="Klenk H.P."/>
            <person name="Mavromatis K."/>
        </authorList>
    </citation>
    <scope>NUCLEOTIDE SEQUENCE [LARGE SCALE GENOMIC DNA]</scope>
    <source>
        <strain evidence="3">ATCC 29530 / DSM 19594 / LMG 11500 / NCIMB 11436 / LSU 4</strain>
    </source>
</reference>
<dbReference type="Proteomes" id="UP000000493">
    <property type="component" value="Chromosome"/>
</dbReference>
<keyword evidence="3" id="KW-1185">Reference proteome</keyword>
<feature type="transmembrane region" description="Helical" evidence="1">
    <location>
        <begin position="7"/>
        <end position="24"/>
    </location>
</feature>
<dbReference type="KEGG" id="rsi:Runsl_3749"/>
<dbReference type="RefSeq" id="WP_013929410.1">
    <property type="nucleotide sequence ID" value="NC_015703.1"/>
</dbReference>
<reference evidence="3" key="1">
    <citation type="submission" date="2011-06" db="EMBL/GenBank/DDBJ databases">
        <title>The complete genome of chromosome of Runella slithyformis DSM 19594.</title>
        <authorList>
            <consortium name="US DOE Joint Genome Institute (JGI-PGF)"/>
            <person name="Lucas S."/>
            <person name="Han J."/>
            <person name="Lapidus A."/>
            <person name="Bruce D."/>
            <person name="Goodwin L."/>
            <person name="Pitluck S."/>
            <person name="Peters L."/>
            <person name="Kyrpides N."/>
            <person name="Mavromatis K."/>
            <person name="Ivanova N."/>
            <person name="Ovchinnikova G."/>
            <person name="Zhang X."/>
            <person name="Misra M."/>
            <person name="Detter J.C."/>
            <person name="Tapia R."/>
            <person name="Han C."/>
            <person name="Land M."/>
            <person name="Hauser L."/>
            <person name="Markowitz V."/>
            <person name="Cheng J.-F."/>
            <person name="Hugenholtz P."/>
            <person name="Woyke T."/>
            <person name="Wu D."/>
            <person name="Tindall B."/>
            <person name="Faehrich R."/>
            <person name="Brambilla E."/>
            <person name="Klenk H.-P."/>
            <person name="Eisen J.A."/>
        </authorList>
    </citation>
    <scope>NUCLEOTIDE SEQUENCE [LARGE SCALE GENOMIC DNA]</scope>
    <source>
        <strain evidence="3">ATCC 29530 / DSM 19594 / LMG 11500 / NCIMB 11436 / LSU 4</strain>
    </source>
</reference>
<dbReference type="EMBL" id="CP002859">
    <property type="protein sequence ID" value="AEI50107.1"/>
    <property type="molecule type" value="Genomic_DNA"/>
</dbReference>
<organism evidence="2 3">
    <name type="scientific">Runella slithyformis (strain ATCC 29530 / DSM 19594 / LMG 11500 / NCIMB 11436 / LSU 4)</name>
    <dbReference type="NCBI Taxonomy" id="761193"/>
    <lineage>
        <taxon>Bacteria</taxon>
        <taxon>Pseudomonadati</taxon>
        <taxon>Bacteroidota</taxon>
        <taxon>Cytophagia</taxon>
        <taxon>Cytophagales</taxon>
        <taxon>Spirosomataceae</taxon>
        <taxon>Runella</taxon>
    </lineage>
</organism>
<sequence length="60" mass="6866">MNRNRKIFIVISIVFVAVVIFFAIDMARRTTAPWNKKKQIIRAFEVAAPSDSIAVDTTQR</sequence>
<keyword evidence="1" id="KW-1133">Transmembrane helix</keyword>
<protein>
    <submittedName>
        <fullName evidence="2">Uncharacterized protein</fullName>
    </submittedName>
</protein>
<name>A0A7U3ZMT3_RUNSL</name>